<evidence type="ECO:0000313" key="2">
    <source>
        <dbReference type="Proteomes" id="UP000295696"/>
    </source>
</evidence>
<dbReference type="Proteomes" id="UP000295696">
    <property type="component" value="Unassembled WGS sequence"/>
</dbReference>
<keyword evidence="2" id="KW-1185">Reference proteome</keyword>
<dbReference type="EMBL" id="SLZU01000008">
    <property type="protein sequence ID" value="TCS62712.1"/>
    <property type="molecule type" value="Genomic_DNA"/>
</dbReference>
<dbReference type="AlphaFoldDB" id="A0A4R3JAN9"/>
<accession>A0A4R3JAN9</accession>
<gene>
    <name evidence="1" type="ORF">EDD52_1086</name>
</gene>
<organism evidence="1 2">
    <name type="scientific">Primorskyibacter sedentarius</name>
    <dbReference type="NCBI Taxonomy" id="745311"/>
    <lineage>
        <taxon>Bacteria</taxon>
        <taxon>Pseudomonadati</taxon>
        <taxon>Pseudomonadota</taxon>
        <taxon>Alphaproteobacteria</taxon>
        <taxon>Rhodobacterales</taxon>
        <taxon>Roseobacteraceae</taxon>
        <taxon>Primorskyibacter</taxon>
    </lineage>
</organism>
<protein>
    <submittedName>
        <fullName evidence="1">Uncharacterized protein</fullName>
    </submittedName>
</protein>
<name>A0A4R3JAN9_9RHOB</name>
<sequence length="85" mass="9330">MKRDHHGLLLVVFGRQTSRRIDHNNNIHGGSRLVPEPYTTTTTTMFCPLPSRALTTKLGALPQASMTTMRGDDIAKLRAHGFASG</sequence>
<comment type="caution">
    <text evidence="1">The sequence shown here is derived from an EMBL/GenBank/DDBJ whole genome shotgun (WGS) entry which is preliminary data.</text>
</comment>
<proteinExistence type="predicted"/>
<evidence type="ECO:0000313" key="1">
    <source>
        <dbReference type="EMBL" id="TCS62712.1"/>
    </source>
</evidence>
<reference evidence="1 2" key="1">
    <citation type="submission" date="2019-03" db="EMBL/GenBank/DDBJ databases">
        <title>Genomic Encyclopedia of Type Strains, Phase IV (KMG-IV): sequencing the most valuable type-strain genomes for metagenomic binning, comparative biology and taxonomic classification.</title>
        <authorList>
            <person name="Goeker M."/>
        </authorList>
    </citation>
    <scope>NUCLEOTIDE SEQUENCE [LARGE SCALE GENOMIC DNA]</scope>
    <source>
        <strain evidence="1 2">DSM 104836</strain>
    </source>
</reference>